<organism evidence="3 4">
    <name type="scientific">Asaia siamensis</name>
    <dbReference type="NCBI Taxonomy" id="110479"/>
    <lineage>
        <taxon>Bacteria</taxon>
        <taxon>Pseudomonadati</taxon>
        <taxon>Pseudomonadota</taxon>
        <taxon>Alphaproteobacteria</taxon>
        <taxon>Acetobacterales</taxon>
        <taxon>Acetobacteraceae</taxon>
        <taxon>Asaia</taxon>
    </lineage>
</organism>
<dbReference type="EMBL" id="BMCH01000004">
    <property type="protein sequence ID" value="GGC32542.1"/>
    <property type="molecule type" value="Genomic_DNA"/>
</dbReference>
<feature type="signal peptide" evidence="1">
    <location>
        <begin position="1"/>
        <end position="21"/>
    </location>
</feature>
<dbReference type="Gene3D" id="2.60.120.10">
    <property type="entry name" value="Jelly Rolls"/>
    <property type="match status" value="1"/>
</dbReference>
<comment type="caution">
    <text evidence="3">The sequence shown here is derived from an EMBL/GenBank/DDBJ whole genome shotgun (WGS) entry which is preliminary data.</text>
</comment>
<evidence type="ECO:0000256" key="1">
    <source>
        <dbReference type="SAM" id="SignalP"/>
    </source>
</evidence>
<protein>
    <recommendedName>
        <fullName evidence="2">Cupin type-2 domain-containing protein</fullName>
    </recommendedName>
</protein>
<evidence type="ECO:0000313" key="4">
    <source>
        <dbReference type="Proteomes" id="UP000637769"/>
    </source>
</evidence>
<feature type="domain" description="Cupin type-2" evidence="2">
    <location>
        <begin position="45"/>
        <end position="115"/>
    </location>
</feature>
<dbReference type="InterPro" id="IPR011051">
    <property type="entry name" value="RmlC_Cupin_sf"/>
</dbReference>
<dbReference type="Proteomes" id="UP000637769">
    <property type="component" value="Unassembled WGS sequence"/>
</dbReference>
<dbReference type="CDD" id="cd02234">
    <property type="entry name" value="cupin_BLR7677-like"/>
    <property type="match status" value="1"/>
</dbReference>
<gene>
    <name evidence="3" type="ORF">GCM10007207_17540</name>
</gene>
<sequence>MKKYLYTVAALLLLAGAQARAETRVTPLITHDLSGIPGKEGAMLVVDYAPGGSDPIHRHNASVFVYVLEGSVVMQVRGQKAVTLTKGETFFEGPNDVHLVGRNASQTKPAKFLAFFVKDASTPFVLPEKH</sequence>
<keyword evidence="1" id="KW-0732">Signal</keyword>
<dbReference type="PANTHER" id="PTHR38599:SF1">
    <property type="entry name" value="CUPIN DOMAIN PROTEIN (AFU_ORTHOLOGUE AFUA_3G13620)"/>
    <property type="match status" value="1"/>
</dbReference>
<dbReference type="Pfam" id="PF07883">
    <property type="entry name" value="Cupin_2"/>
    <property type="match status" value="1"/>
</dbReference>
<reference evidence="4" key="1">
    <citation type="journal article" date="2019" name="Int. J. Syst. Evol. Microbiol.">
        <title>The Global Catalogue of Microorganisms (GCM) 10K type strain sequencing project: providing services to taxonomists for standard genome sequencing and annotation.</title>
        <authorList>
            <consortium name="The Broad Institute Genomics Platform"/>
            <consortium name="The Broad Institute Genome Sequencing Center for Infectious Disease"/>
            <person name="Wu L."/>
            <person name="Ma J."/>
        </authorList>
    </citation>
    <scope>NUCLEOTIDE SEQUENCE [LARGE SCALE GENOMIC DNA]</scope>
    <source>
        <strain evidence="4">CCM 7132</strain>
    </source>
</reference>
<dbReference type="InterPro" id="IPR013096">
    <property type="entry name" value="Cupin_2"/>
</dbReference>
<feature type="chain" id="PRO_5047322400" description="Cupin type-2 domain-containing protein" evidence="1">
    <location>
        <begin position="22"/>
        <end position="130"/>
    </location>
</feature>
<evidence type="ECO:0000259" key="2">
    <source>
        <dbReference type="Pfam" id="PF07883"/>
    </source>
</evidence>
<evidence type="ECO:0000313" key="3">
    <source>
        <dbReference type="EMBL" id="GGC32542.1"/>
    </source>
</evidence>
<proteinExistence type="predicted"/>
<dbReference type="InterPro" id="IPR014710">
    <property type="entry name" value="RmlC-like_jellyroll"/>
</dbReference>
<dbReference type="PANTHER" id="PTHR38599">
    <property type="entry name" value="CUPIN DOMAIN PROTEIN (AFU_ORTHOLOGUE AFUA_3G13620)"/>
    <property type="match status" value="1"/>
</dbReference>
<accession>A0ABQ1M051</accession>
<name>A0ABQ1M051_9PROT</name>
<dbReference type="RefSeq" id="WP_188426408.1">
    <property type="nucleotide sequence ID" value="NZ_BMCH01000004.1"/>
</dbReference>
<dbReference type="SUPFAM" id="SSF51182">
    <property type="entry name" value="RmlC-like cupins"/>
    <property type="match status" value="1"/>
</dbReference>
<keyword evidence="4" id="KW-1185">Reference proteome</keyword>